<sequence>MDASQYLSSTESQAQSEEIRIAQDEQNVYDQAYISQYMDAEGPKKKDEDQTAWTPIHTVVETPQELGARLAEEDKEIQILALTWDAEGVPGYCTAEAIKNERKMIK</sequence>
<dbReference type="Proteomes" id="UP000887565">
    <property type="component" value="Unplaced"/>
</dbReference>
<proteinExistence type="predicted"/>
<reference evidence="2" key="1">
    <citation type="submission" date="2022-11" db="UniProtKB">
        <authorList>
            <consortium name="WormBaseParasite"/>
        </authorList>
    </citation>
    <scope>IDENTIFICATION</scope>
</reference>
<keyword evidence="1" id="KW-1185">Reference proteome</keyword>
<dbReference type="WBParaSite" id="nRc.2.0.1.t40481-RA">
    <property type="protein sequence ID" value="nRc.2.0.1.t40481-RA"/>
    <property type="gene ID" value="nRc.2.0.1.g40481"/>
</dbReference>
<name>A0A915KNW8_ROMCU</name>
<protein>
    <submittedName>
        <fullName evidence="2">Uncharacterized protein</fullName>
    </submittedName>
</protein>
<accession>A0A915KNW8</accession>
<evidence type="ECO:0000313" key="1">
    <source>
        <dbReference type="Proteomes" id="UP000887565"/>
    </source>
</evidence>
<evidence type="ECO:0000313" key="2">
    <source>
        <dbReference type="WBParaSite" id="nRc.2.0.1.t40481-RA"/>
    </source>
</evidence>
<organism evidence="1 2">
    <name type="scientific">Romanomermis culicivorax</name>
    <name type="common">Nematode worm</name>
    <dbReference type="NCBI Taxonomy" id="13658"/>
    <lineage>
        <taxon>Eukaryota</taxon>
        <taxon>Metazoa</taxon>
        <taxon>Ecdysozoa</taxon>
        <taxon>Nematoda</taxon>
        <taxon>Enoplea</taxon>
        <taxon>Dorylaimia</taxon>
        <taxon>Mermithida</taxon>
        <taxon>Mermithoidea</taxon>
        <taxon>Mermithidae</taxon>
        <taxon>Romanomermis</taxon>
    </lineage>
</organism>
<dbReference type="AlphaFoldDB" id="A0A915KNW8"/>